<evidence type="ECO:0000313" key="1">
    <source>
        <dbReference type="EMBL" id="NHO68069.1"/>
    </source>
</evidence>
<gene>
    <name evidence="1" type="ORF">G8770_21180</name>
</gene>
<dbReference type="RefSeq" id="WP_167191721.1">
    <property type="nucleotide sequence ID" value="NZ_JAAONZ010000024.1"/>
</dbReference>
<name>A0A9E5MPN9_9GAMM</name>
<accession>A0A9E5MPN9</accession>
<evidence type="ECO:0000313" key="2">
    <source>
        <dbReference type="Proteomes" id="UP000787472"/>
    </source>
</evidence>
<protein>
    <submittedName>
        <fullName evidence="1">Uncharacterized protein</fullName>
    </submittedName>
</protein>
<dbReference type="AlphaFoldDB" id="A0A9E5MPN9"/>
<reference evidence="1" key="1">
    <citation type="submission" date="2020-03" db="EMBL/GenBank/DDBJ databases">
        <authorList>
            <person name="Guo F."/>
        </authorList>
    </citation>
    <scope>NUCLEOTIDE SEQUENCE</scope>
    <source>
        <strain evidence="1">JCM 30134</strain>
    </source>
</reference>
<keyword evidence="2" id="KW-1185">Reference proteome</keyword>
<proteinExistence type="predicted"/>
<dbReference type="Proteomes" id="UP000787472">
    <property type="component" value="Unassembled WGS sequence"/>
</dbReference>
<sequence>MNKEQLEEESGTILGREHTCERNEIPDHLKVYRVIAIEGEAQTHWELFSLWLANEGDVESGEAETVGELLNLSSIKVNYCPFCGLSLE</sequence>
<comment type="caution">
    <text evidence="1">The sequence shown here is derived from an EMBL/GenBank/DDBJ whole genome shotgun (WGS) entry which is preliminary data.</text>
</comment>
<organism evidence="1 2">
    <name type="scientific">Pseudomaricurvus hydrocarbonicus</name>
    <dbReference type="NCBI Taxonomy" id="1470433"/>
    <lineage>
        <taxon>Bacteria</taxon>
        <taxon>Pseudomonadati</taxon>
        <taxon>Pseudomonadota</taxon>
        <taxon>Gammaproteobacteria</taxon>
        <taxon>Cellvibrionales</taxon>
        <taxon>Cellvibrionaceae</taxon>
        <taxon>Pseudomaricurvus</taxon>
    </lineage>
</organism>
<dbReference type="EMBL" id="JAAONZ010000024">
    <property type="protein sequence ID" value="NHO68069.1"/>
    <property type="molecule type" value="Genomic_DNA"/>
</dbReference>